<dbReference type="InterPro" id="IPR001611">
    <property type="entry name" value="Leu-rich_rpt"/>
</dbReference>
<dbReference type="SMART" id="SM00369">
    <property type="entry name" value="LRR_TYP"/>
    <property type="match status" value="9"/>
</dbReference>
<name>A0A0R0LGT6_SOYBN</name>
<dbReference type="PANTHER" id="PTHR48061:SF49">
    <property type="entry name" value="DISEASE RESISTANCE FAMILY PROTEIN_LRR PROTEIN"/>
    <property type="match status" value="1"/>
</dbReference>
<dbReference type="OrthoDB" id="1394818at2759"/>
<dbReference type="Pfam" id="PF00560">
    <property type="entry name" value="LRR_1"/>
    <property type="match status" value="6"/>
</dbReference>
<dbReference type="AlphaFoldDB" id="A0A0R0LGT6"/>
<reference evidence="15" key="3">
    <citation type="submission" date="2018-07" db="EMBL/GenBank/DDBJ databases">
        <title>WGS assembly of Glycine max.</title>
        <authorList>
            <person name="Schmutz J."/>
            <person name="Cannon S."/>
            <person name="Schlueter J."/>
            <person name="Ma J."/>
            <person name="Mitros T."/>
            <person name="Nelson W."/>
            <person name="Hyten D."/>
            <person name="Song Q."/>
            <person name="Thelen J."/>
            <person name="Cheng J."/>
            <person name="Xu D."/>
            <person name="Hellsten U."/>
            <person name="May G."/>
            <person name="Yu Y."/>
            <person name="Sakurai T."/>
            <person name="Umezawa T."/>
            <person name="Bhattacharyya M."/>
            <person name="Sandhu D."/>
            <person name="Valliyodan B."/>
            <person name="Lindquist E."/>
            <person name="Peto M."/>
            <person name="Grant D."/>
            <person name="Shu S."/>
            <person name="Goodstein D."/>
            <person name="Barry K."/>
            <person name="Futrell-Griggs M."/>
            <person name="Abernathy B."/>
            <person name="Du J."/>
            <person name="Tian Z."/>
            <person name="Zhu L."/>
            <person name="Gill N."/>
            <person name="Joshi T."/>
            <person name="Libault M."/>
            <person name="Sethuraman A."/>
            <person name="Zhang X."/>
            <person name="Shinozaki K."/>
            <person name="Nguyen H."/>
            <person name="Wing R."/>
            <person name="Cregan P."/>
            <person name="Specht J."/>
            <person name="Grimwood J."/>
            <person name="Rokhsar D."/>
            <person name="Stacey G."/>
            <person name="Shoemaker R."/>
            <person name="Jackson S."/>
        </authorList>
    </citation>
    <scope>NUCLEOTIDE SEQUENCE</scope>
    <source>
        <tissue evidence="15">Callus</tissue>
    </source>
</reference>
<dbReference type="Pfam" id="PF08263">
    <property type="entry name" value="LRRNT_2"/>
    <property type="match status" value="1"/>
</dbReference>
<dbReference type="Gramene" id="KRH76043">
    <property type="protein sequence ID" value="KRH76043"/>
    <property type="gene ID" value="GLYMA_01G126900"/>
</dbReference>
<evidence type="ECO:0000313" key="16">
    <source>
        <dbReference type="EnsemblPlants" id="KRH76043"/>
    </source>
</evidence>
<dbReference type="Proteomes" id="UP000008827">
    <property type="component" value="Chromosome 1"/>
</dbReference>
<evidence type="ECO:0000256" key="7">
    <source>
        <dbReference type="ARBA" id="ARBA00022729"/>
    </source>
</evidence>
<comment type="similarity">
    <text evidence="2">Belongs to the RLP family.</text>
</comment>
<keyword evidence="12" id="KW-0325">Glycoprotein</keyword>
<dbReference type="InterPro" id="IPR046956">
    <property type="entry name" value="RLP23-like"/>
</dbReference>
<evidence type="ECO:0000256" key="1">
    <source>
        <dbReference type="ARBA" id="ARBA00004251"/>
    </source>
</evidence>
<dbReference type="EMBL" id="CM000834">
    <property type="protein sequence ID" value="KRH76043.1"/>
    <property type="molecule type" value="Genomic_DNA"/>
</dbReference>
<evidence type="ECO:0000256" key="4">
    <source>
        <dbReference type="ARBA" id="ARBA00022553"/>
    </source>
</evidence>
<evidence type="ECO:0000259" key="14">
    <source>
        <dbReference type="Pfam" id="PF08263"/>
    </source>
</evidence>
<evidence type="ECO:0000256" key="13">
    <source>
        <dbReference type="SAM" id="SignalP"/>
    </source>
</evidence>
<keyword evidence="10" id="KW-0472">Membrane</keyword>
<evidence type="ECO:0000313" key="15">
    <source>
        <dbReference type="EMBL" id="KRH76043.1"/>
    </source>
</evidence>
<keyword evidence="9" id="KW-1133">Transmembrane helix</keyword>
<reference evidence="15 16" key="1">
    <citation type="journal article" date="2010" name="Nature">
        <title>Genome sequence of the palaeopolyploid soybean.</title>
        <authorList>
            <person name="Schmutz J."/>
            <person name="Cannon S.B."/>
            <person name="Schlueter J."/>
            <person name="Ma J."/>
            <person name="Mitros T."/>
            <person name="Nelson W."/>
            <person name="Hyten D.L."/>
            <person name="Song Q."/>
            <person name="Thelen J.J."/>
            <person name="Cheng J."/>
            <person name="Xu D."/>
            <person name="Hellsten U."/>
            <person name="May G.D."/>
            <person name="Yu Y."/>
            <person name="Sakurai T."/>
            <person name="Umezawa T."/>
            <person name="Bhattacharyya M.K."/>
            <person name="Sandhu D."/>
            <person name="Valliyodan B."/>
            <person name="Lindquist E."/>
            <person name="Peto M."/>
            <person name="Grant D."/>
            <person name="Shu S."/>
            <person name="Goodstein D."/>
            <person name="Barry K."/>
            <person name="Futrell-Griggs M."/>
            <person name="Abernathy B."/>
            <person name="Du J."/>
            <person name="Tian Z."/>
            <person name="Zhu L."/>
            <person name="Gill N."/>
            <person name="Joshi T."/>
            <person name="Libault M."/>
            <person name="Sethuraman A."/>
            <person name="Zhang X.-C."/>
            <person name="Shinozaki K."/>
            <person name="Nguyen H.T."/>
            <person name="Wing R.A."/>
            <person name="Cregan P."/>
            <person name="Specht J."/>
            <person name="Grimwood J."/>
            <person name="Rokhsar D."/>
            <person name="Stacey G."/>
            <person name="Shoemaker R.C."/>
            <person name="Jackson S.A."/>
        </authorList>
    </citation>
    <scope>NUCLEOTIDE SEQUENCE [LARGE SCALE GENOMIC DNA]</scope>
    <source>
        <strain evidence="16">cv. Williams 82</strain>
        <tissue evidence="15">Callus</tissue>
    </source>
</reference>
<evidence type="ECO:0000256" key="9">
    <source>
        <dbReference type="ARBA" id="ARBA00022989"/>
    </source>
</evidence>
<dbReference type="EnsemblPlants" id="KRH76043">
    <property type="protein sequence ID" value="KRH76043"/>
    <property type="gene ID" value="GLYMA_01G126900"/>
</dbReference>
<evidence type="ECO:0000256" key="6">
    <source>
        <dbReference type="ARBA" id="ARBA00022692"/>
    </source>
</evidence>
<dbReference type="PaxDb" id="3847-GLYMA01G31711.1"/>
<organism evidence="15">
    <name type="scientific">Glycine max</name>
    <name type="common">Soybean</name>
    <name type="synonym">Glycine hispida</name>
    <dbReference type="NCBI Taxonomy" id="3847"/>
    <lineage>
        <taxon>Eukaryota</taxon>
        <taxon>Viridiplantae</taxon>
        <taxon>Streptophyta</taxon>
        <taxon>Embryophyta</taxon>
        <taxon>Tracheophyta</taxon>
        <taxon>Spermatophyta</taxon>
        <taxon>Magnoliopsida</taxon>
        <taxon>eudicotyledons</taxon>
        <taxon>Gunneridae</taxon>
        <taxon>Pentapetalae</taxon>
        <taxon>rosids</taxon>
        <taxon>fabids</taxon>
        <taxon>Fabales</taxon>
        <taxon>Fabaceae</taxon>
        <taxon>Papilionoideae</taxon>
        <taxon>50 kb inversion clade</taxon>
        <taxon>NPAAA clade</taxon>
        <taxon>indigoferoid/millettioid clade</taxon>
        <taxon>Phaseoleae</taxon>
        <taxon>Glycine</taxon>
        <taxon>Glycine subgen. Soja</taxon>
    </lineage>
</organism>
<protein>
    <recommendedName>
        <fullName evidence="14">Leucine-rich repeat-containing N-terminal plant-type domain-containing protein</fullName>
    </recommendedName>
</protein>
<dbReference type="PROSITE" id="PS51450">
    <property type="entry name" value="LRR"/>
    <property type="match status" value="2"/>
</dbReference>
<evidence type="ECO:0000256" key="8">
    <source>
        <dbReference type="ARBA" id="ARBA00022737"/>
    </source>
</evidence>
<dbReference type="FunFam" id="3.80.10.10:FF:000111">
    <property type="entry name" value="LRR receptor-like serine/threonine-protein kinase ERECTA"/>
    <property type="match status" value="1"/>
</dbReference>
<dbReference type="InterPro" id="IPR032675">
    <property type="entry name" value="LRR_dom_sf"/>
</dbReference>
<evidence type="ECO:0000256" key="3">
    <source>
        <dbReference type="ARBA" id="ARBA00022475"/>
    </source>
</evidence>
<dbReference type="SUPFAM" id="SSF52058">
    <property type="entry name" value="L domain-like"/>
    <property type="match status" value="3"/>
</dbReference>
<keyword evidence="17" id="KW-1185">Reference proteome</keyword>
<dbReference type="SMART" id="SM00365">
    <property type="entry name" value="LRR_SD22"/>
    <property type="match status" value="4"/>
</dbReference>
<keyword evidence="4" id="KW-0597">Phosphoprotein</keyword>
<dbReference type="InterPro" id="IPR003591">
    <property type="entry name" value="Leu-rich_rpt_typical-subtyp"/>
</dbReference>
<feature type="chain" id="PRO_5014522411" description="Leucine-rich repeat-containing N-terminal plant-type domain-containing protein" evidence="13">
    <location>
        <begin position="18"/>
        <end position="1105"/>
    </location>
</feature>
<dbReference type="FunCoup" id="A0A0R0LGT6">
    <property type="interactions" value="428"/>
</dbReference>
<dbReference type="STRING" id="3847.A0A0R0LGT6"/>
<evidence type="ECO:0000256" key="12">
    <source>
        <dbReference type="ARBA" id="ARBA00023180"/>
    </source>
</evidence>
<dbReference type="PRINTS" id="PR00019">
    <property type="entry name" value="LEURICHRPT"/>
</dbReference>
<keyword evidence="5" id="KW-0433">Leucine-rich repeat</keyword>
<keyword evidence="6" id="KW-0812">Transmembrane</keyword>
<dbReference type="SUPFAM" id="SSF52047">
    <property type="entry name" value="RNI-like"/>
    <property type="match status" value="1"/>
</dbReference>
<dbReference type="FunFam" id="3.80.10.10:FF:000095">
    <property type="entry name" value="LRR receptor-like serine/threonine-protein kinase GSO1"/>
    <property type="match status" value="1"/>
</dbReference>
<dbReference type="Gene3D" id="3.80.10.10">
    <property type="entry name" value="Ribonuclease Inhibitor"/>
    <property type="match status" value="7"/>
</dbReference>
<dbReference type="PANTHER" id="PTHR48061">
    <property type="entry name" value="LEUCINE-RICH REPEAT RECEPTOR PROTEIN KINASE EMS1-LIKE-RELATED"/>
    <property type="match status" value="1"/>
</dbReference>
<dbReference type="InParanoid" id="A0A0R0LGT6"/>
<evidence type="ECO:0000256" key="5">
    <source>
        <dbReference type="ARBA" id="ARBA00022614"/>
    </source>
</evidence>
<evidence type="ECO:0000256" key="11">
    <source>
        <dbReference type="ARBA" id="ARBA00023170"/>
    </source>
</evidence>
<evidence type="ECO:0000256" key="10">
    <source>
        <dbReference type="ARBA" id="ARBA00023136"/>
    </source>
</evidence>
<dbReference type="FunFam" id="3.80.10.10:FF:000383">
    <property type="entry name" value="Leucine-rich repeat receptor protein kinase EMS1"/>
    <property type="match status" value="1"/>
</dbReference>
<dbReference type="GO" id="GO:0005886">
    <property type="term" value="C:plasma membrane"/>
    <property type="evidence" value="ECO:0007669"/>
    <property type="project" value="UniProtKB-SubCell"/>
</dbReference>
<keyword evidence="3" id="KW-1003">Cell membrane</keyword>
<dbReference type="FunFam" id="3.80.10.10:FF:000041">
    <property type="entry name" value="LRR receptor-like serine/threonine-protein kinase ERECTA"/>
    <property type="match status" value="1"/>
</dbReference>
<gene>
    <name evidence="15" type="ORF">GLYMA_01G126900</name>
</gene>
<reference evidence="16" key="2">
    <citation type="submission" date="2018-02" db="UniProtKB">
        <authorList>
            <consortium name="EnsemblPlants"/>
        </authorList>
    </citation>
    <scope>IDENTIFICATION</scope>
    <source>
        <strain evidence="16">Williams 82</strain>
    </source>
</reference>
<dbReference type="Pfam" id="PF13855">
    <property type="entry name" value="LRR_8"/>
    <property type="match status" value="5"/>
</dbReference>
<comment type="subcellular location">
    <subcellularLocation>
        <location evidence="1">Cell membrane</location>
        <topology evidence="1">Single-pass type I membrane protein</topology>
    </subcellularLocation>
</comment>
<dbReference type="InterPro" id="IPR013210">
    <property type="entry name" value="LRR_N_plant-typ"/>
</dbReference>
<proteinExistence type="inferred from homology"/>
<sequence length="1105" mass="122981">MPFYLLFLCNHIHVVSGICLDDQRSLLLQLKNNFTFISESRSKLKSWNPSHDCCGWIGVSCDNEGHVTSLDLDGESISGEFHDSSVLFSLQHLQKLNLADNNFSSVIPSGFKKLNKLTYLNLSHAGFAGQVPIHISQMTRLVTLDLSSSFSTGEVLKQLEIPNLQKLVQNLTSIRKLYLDGVSVTVPGHEWCSALISLHDLQELRMSYCNVSGPLDASLARLANLSVIVLDYNNISSPVPETFARFKNLTILGLVNCGLTGTFPQKIFNIGTLLVIDISLNNNLHGFLPDFPLSGSLQTLRVSNTNFAGAFPHSIGNLRNLSELDLSFCGFNGTIPNSLSNLTKLSYLYLSYNNFTGPMTSFGMTKKLTHLDLSHNDLSGIVPSSHFEGLHNLVYIDLSYNSFTGSIPSSLFTLLSLQWIWLSENQFSQLEEIVNVTSSKLDILDVRKNNLSGSIPSSLFTLPLLQEIRLSHNQFSQLDELVDVSSSILHTLDLRSNNLSGPFPTSIYQLSTLSVLQLSSNKFNGSVQLNKLFELKNFTSLELSLNNLSINVNVTIVSPSSFLSISNLRLASCNLKTFPSFLRNLSRLTYLDLSDNQIQGLVPKWIWKLQNLQTLNISHNLLTELEGPLQNLTSSLSTLDLHHNKLQGPLPVFPKYANILDYSSNKFSSFIPQDIGYYLSSTFFLSLSNNTLHGSIPSSLCNASSLRLLDISMNNISGTIPSCLMTMSGTLEILNLKTNNLSGPIPDTIPGSCGLSTLNLHGNQFNGSIPKSLAYCSMLEALDLGSNQIIGGFPCFLKEISMLRVLVLRNNKFQGFLRCSNANMTWEMLQIMDIAFNNFSGKLPRKHFTAWKGNIMHDEDEAGTKFIEKVFYESDDGALYYQDSVTVVSKGLKQELVKILTIFTCIDFSSNHFEGSIPEELMDFKALYILNLSNNALSGKIPSSIGNMIQLESLDLSQNSLSGEIPVELARLSFISYLNLSFNNLVGQIPTGTQIQSFSASSFEGNDGLFGPPLTEKPDGKKQGVLPQPECGRLACTIDWNFVSVELGLVFGHGIVFGPLLIWKRWRVWYWQLIHKILCWIFPQMYLEYVTHRSGQTYTTLRWRN</sequence>
<feature type="domain" description="Leucine-rich repeat-containing N-terminal plant-type" evidence="14">
    <location>
        <begin position="21"/>
        <end position="62"/>
    </location>
</feature>
<evidence type="ECO:0000313" key="17">
    <source>
        <dbReference type="Proteomes" id="UP000008827"/>
    </source>
</evidence>
<feature type="signal peptide" evidence="13">
    <location>
        <begin position="1"/>
        <end position="17"/>
    </location>
</feature>
<evidence type="ECO:0000256" key="2">
    <source>
        <dbReference type="ARBA" id="ARBA00009592"/>
    </source>
</evidence>
<keyword evidence="11" id="KW-0675">Receptor</keyword>
<accession>A0A0R0LGT6</accession>
<keyword evidence="8" id="KW-0677">Repeat</keyword>
<dbReference type="OMA" id="KNNIGWP"/>
<dbReference type="SMR" id="A0A0R0LGT6"/>
<dbReference type="GO" id="GO:0007165">
    <property type="term" value="P:signal transduction"/>
    <property type="evidence" value="ECO:0007669"/>
    <property type="project" value="UniProtKB-ARBA"/>
</dbReference>
<keyword evidence="7 13" id="KW-0732">Signal</keyword>